<evidence type="ECO:0000313" key="3">
    <source>
        <dbReference type="Proteomes" id="UP001164727"/>
    </source>
</evidence>
<keyword evidence="3" id="KW-1185">Reference proteome</keyword>
<organism evidence="2 3">
    <name type="scientific">Candidatus Phytoplasma rubi</name>
    <dbReference type="NCBI Taxonomy" id="399025"/>
    <lineage>
        <taxon>Bacteria</taxon>
        <taxon>Bacillati</taxon>
        <taxon>Mycoplasmatota</taxon>
        <taxon>Mollicutes</taxon>
        <taxon>Acholeplasmatales</taxon>
        <taxon>Acholeplasmataceae</taxon>
        <taxon>Candidatus Phytoplasma</taxon>
        <taxon>16SrV (Elm yellows group)</taxon>
    </lineage>
</organism>
<dbReference type="Pfam" id="PF13558">
    <property type="entry name" value="SbcC_Walker_B"/>
    <property type="match status" value="1"/>
</dbReference>
<feature type="coiled-coil region" evidence="1">
    <location>
        <begin position="337"/>
        <end position="364"/>
    </location>
</feature>
<evidence type="ECO:0000256" key="1">
    <source>
        <dbReference type="SAM" id="Coils"/>
    </source>
</evidence>
<sequence>MKKLTRIKLINWHLFSYQDIEIKDNILISGENGSGKSTLLDALQYVLIGERNGVKFNIAANENAKRSLESYIKGKIGLENKEFLRNNDVITHIALEFYDEIQKEYTILGCVLELPYRGLLKEKFYLFPNINLKKDIFIFDNNQIRNIKDMREYLRTFNKDFNFFDTKKQYQNAVGKYLQINIYKYLKILPKALAFKALNLQKFIFDFLLEENPINIKGLKNNVRQLKKIESQIEIEKIKLKELAKIIEIHKNLKKIDVQVKIYFLTEKMVLVKKNEKKLENAIKTKELINQELSKLLLNKKKYNESIEYLNDYILKLQTNKIQNNLGSIFYSLQKDLANDRRVVQEIQEKIDILKKQLAEEIVILENLFSLNQDNFLKESIQKINSFLQNSRQQKTFILKEDVVEISNYLFQKIINININQNILNKEIILLKEKINKNNYELEMINQNFVSQNDHFVKINNLLKEKLKNKYNKNIFVYPLCELIEIKDELWRNAIEGFLGSRKFNLIIDYRYFDSALKIYEKLQDDLKIYDVGLVNTEKITDIPNNLDSLASHIFSDNKDALKYAKILLSYIKCELNIENLKNHKTAITPSGMIYSNYSAKKLNPKIYKIPYIGLNSFKIRKDIILNELILQTEELLKKQNYFRDNENIIFLIKKSKISSIVNWDFSSFFQQQKEKEENIINIEEKITQLQLNHDLTKLEDNIFKSQEEKKIKTKKLEQILLEIAEYQNKEKINILQINNLEKELIFYKEQLFEEEKKEILNIEAASVQIHNYLNEYPNNYEMISKSIQENLKSIEKQQNILNTDLIFSMKTYIDNYNLLNIESNIESFDFFVKEYNLISSKNLVKYEQEAKELTIKTEIIFKEEFINKLTKSIIEAQQQIQNLNQILKNRPFGEDYYQIIFKPSDEPEYQKYYSFFIQENKLDQTNLFYENNLSYKDIVLNELFQKIMSFEQEYENISYQFLDYRNYLNYDIKIYDKDGNFSFFSKIFREKSGGETQVPFYIIIAICFEQLLSETSEYKGCLVFFDEAFNNMDENRIDAMMSFFNSLKIQFFIAIPPQRIANILPHVKTNLIVVKDKNYAIVESFTKEI</sequence>
<feature type="coiled-coil region" evidence="1">
    <location>
        <begin position="272"/>
        <end position="306"/>
    </location>
</feature>
<feature type="coiled-coil region" evidence="1">
    <location>
        <begin position="216"/>
        <end position="246"/>
    </location>
</feature>
<dbReference type="PANTHER" id="PTHR32182">
    <property type="entry name" value="DNA REPLICATION AND REPAIR PROTEIN RECF"/>
    <property type="match status" value="1"/>
</dbReference>
<accession>A0ABY7BRA7</accession>
<evidence type="ECO:0000313" key="2">
    <source>
        <dbReference type="EMBL" id="WAN63240.1"/>
    </source>
</evidence>
<dbReference type="Gene3D" id="3.40.50.300">
    <property type="entry name" value="P-loop containing nucleotide triphosphate hydrolases"/>
    <property type="match status" value="2"/>
</dbReference>
<feature type="coiled-coil region" evidence="1">
    <location>
        <begin position="673"/>
        <end position="758"/>
    </location>
</feature>
<proteinExistence type="predicted"/>
<dbReference type="Proteomes" id="UP001164727">
    <property type="component" value="Chromosome"/>
</dbReference>
<reference evidence="2 3" key="1">
    <citation type="journal article" date="2023" name="Microbiol. Resour. Announc.">
        <title>Complete Genome of 'Candidatus Phytoplasma rubi' RS, a Phytopathogenic Bacterium Associated with Rubus Stunt Disease.</title>
        <authorList>
            <person name="Duckeck D."/>
            <person name="Zubert C."/>
            <person name="Bohm J.W."/>
            <person name="Carminati G."/>
            <person name="Schneider B."/>
            <person name="Kube M."/>
        </authorList>
    </citation>
    <scope>NUCLEOTIDE SEQUENCE [LARGE SCALE GENOMIC DNA]</scope>
    <source>
        <strain evidence="2 3">RS</strain>
    </source>
</reference>
<dbReference type="PANTHER" id="PTHR32182:SF0">
    <property type="entry name" value="DNA REPLICATION AND REPAIR PROTEIN RECF"/>
    <property type="match status" value="1"/>
</dbReference>
<dbReference type="EMBL" id="CP114006">
    <property type="protein sequence ID" value="WAN63240.1"/>
    <property type="molecule type" value="Genomic_DNA"/>
</dbReference>
<gene>
    <name evidence="2" type="ORF">RS022_02900</name>
</gene>
<dbReference type="SUPFAM" id="SSF52540">
    <property type="entry name" value="P-loop containing nucleoside triphosphate hydrolases"/>
    <property type="match status" value="2"/>
</dbReference>
<dbReference type="RefSeq" id="WP_268850076.1">
    <property type="nucleotide sequence ID" value="NZ_CP114006.1"/>
</dbReference>
<protein>
    <submittedName>
        <fullName evidence="2">AAA family ATPase</fullName>
    </submittedName>
</protein>
<dbReference type="Pfam" id="PF13555">
    <property type="entry name" value="AAA_29"/>
    <property type="match status" value="1"/>
</dbReference>
<name>A0ABY7BRA7_9MOLU</name>
<keyword evidence="1" id="KW-0175">Coiled coil</keyword>
<dbReference type="InterPro" id="IPR027417">
    <property type="entry name" value="P-loop_NTPase"/>
</dbReference>